<dbReference type="Proteomes" id="UP000245207">
    <property type="component" value="Unassembled WGS sequence"/>
</dbReference>
<protein>
    <submittedName>
        <fullName evidence="2">Organ specific protein</fullName>
    </submittedName>
</protein>
<name>A0A2U1LSD0_ARTAN</name>
<dbReference type="PANTHER" id="PTHR33731:SF2">
    <property type="entry name" value="ORGAN-SPECIFIC PROTEIN S2-LIKE"/>
    <property type="match status" value="1"/>
</dbReference>
<accession>A0A2U1LSD0</accession>
<gene>
    <name evidence="2" type="ORF">CTI12_AA346160</name>
</gene>
<dbReference type="OrthoDB" id="1734141at2759"/>
<keyword evidence="1" id="KW-0732">Signal</keyword>
<comment type="caution">
    <text evidence="2">The sequence shown here is derived from an EMBL/GenBank/DDBJ whole genome shotgun (WGS) entry which is preliminary data.</text>
</comment>
<dbReference type="AlphaFoldDB" id="A0A2U1LSD0"/>
<feature type="signal peptide" evidence="1">
    <location>
        <begin position="1"/>
        <end position="22"/>
    </location>
</feature>
<proteinExistence type="predicted"/>
<dbReference type="InterPro" id="IPR024489">
    <property type="entry name" value="Organ_specific_prot"/>
</dbReference>
<evidence type="ECO:0000313" key="3">
    <source>
        <dbReference type="Proteomes" id="UP000245207"/>
    </source>
</evidence>
<feature type="chain" id="PRO_5015576190" evidence="1">
    <location>
        <begin position="23"/>
        <end position="81"/>
    </location>
</feature>
<organism evidence="2 3">
    <name type="scientific">Artemisia annua</name>
    <name type="common">Sweet wormwood</name>
    <dbReference type="NCBI Taxonomy" id="35608"/>
    <lineage>
        <taxon>Eukaryota</taxon>
        <taxon>Viridiplantae</taxon>
        <taxon>Streptophyta</taxon>
        <taxon>Embryophyta</taxon>
        <taxon>Tracheophyta</taxon>
        <taxon>Spermatophyta</taxon>
        <taxon>Magnoliopsida</taxon>
        <taxon>eudicotyledons</taxon>
        <taxon>Gunneridae</taxon>
        <taxon>Pentapetalae</taxon>
        <taxon>asterids</taxon>
        <taxon>campanulids</taxon>
        <taxon>Asterales</taxon>
        <taxon>Asteraceae</taxon>
        <taxon>Asteroideae</taxon>
        <taxon>Anthemideae</taxon>
        <taxon>Artemisiinae</taxon>
        <taxon>Artemisia</taxon>
    </lineage>
</organism>
<evidence type="ECO:0000313" key="2">
    <source>
        <dbReference type="EMBL" id="PWA51902.1"/>
    </source>
</evidence>
<sequence>MRSVSVFLILFCILLVGSLSDARLGPEEYWRSVMKDDPMPKAISDSLSQQSSKKERFIRNFVAQPSPKHISSHSHFSHKYK</sequence>
<dbReference type="EMBL" id="PKPP01007991">
    <property type="protein sequence ID" value="PWA51902.1"/>
    <property type="molecule type" value="Genomic_DNA"/>
</dbReference>
<dbReference type="Pfam" id="PF10950">
    <property type="entry name" value="Organ_specific"/>
    <property type="match status" value="1"/>
</dbReference>
<evidence type="ECO:0000256" key="1">
    <source>
        <dbReference type="SAM" id="SignalP"/>
    </source>
</evidence>
<reference evidence="2 3" key="1">
    <citation type="journal article" date="2018" name="Mol. Plant">
        <title>The genome of Artemisia annua provides insight into the evolution of Asteraceae family and artemisinin biosynthesis.</title>
        <authorList>
            <person name="Shen Q."/>
            <person name="Zhang L."/>
            <person name="Liao Z."/>
            <person name="Wang S."/>
            <person name="Yan T."/>
            <person name="Shi P."/>
            <person name="Liu M."/>
            <person name="Fu X."/>
            <person name="Pan Q."/>
            <person name="Wang Y."/>
            <person name="Lv Z."/>
            <person name="Lu X."/>
            <person name="Zhang F."/>
            <person name="Jiang W."/>
            <person name="Ma Y."/>
            <person name="Chen M."/>
            <person name="Hao X."/>
            <person name="Li L."/>
            <person name="Tang Y."/>
            <person name="Lv G."/>
            <person name="Zhou Y."/>
            <person name="Sun X."/>
            <person name="Brodelius P.E."/>
            <person name="Rose J.K.C."/>
            <person name="Tang K."/>
        </authorList>
    </citation>
    <scope>NUCLEOTIDE SEQUENCE [LARGE SCALE GENOMIC DNA]</scope>
    <source>
        <strain evidence="3">cv. Huhao1</strain>
        <tissue evidence="2">Leaf</tissue>
    </source>
</reference>
<dbReference type="PANTHER" id="PTHR33731">
    <property type="entry name" value="PROTEIN, PUTATIVE-RELATED"/>
    <property type="match status" value="1"/>
</dbReference>
<dbReference type="STRING" id="35608.A0A2U1LSD0"/>
<keyword evidence="3" id="KW-1185">Reference proteome</keyword>